<evidence type="ECO:0000313" key="2">
    <source>
        <dbReference type="Proteomes" id="UP000596311"/>
    </source>
</evidence>
<keyword evidence="2" id="KW-1185">Reference proteome</keyword>
<accession>A0ABX7EJ07</accession>
<evidence type="ECO:0008006" key="3">
    <source>
        <dbReference type="Google" id="ProtNLM"/>
    </source>
</evidence>
<dbReference type="EMBL" id="CP049945">
    <property type="protein sequence ID" value="QRF03751.1"/>
    <property type="molecule type" value="Genomic_DNA"/>
</dbReference>
<reference evidence="1 2" key="1">
    <citation type="submission" date="2020-03" db="EMBL/GenBank/DDBJ databases">
        <title>Genome mining and metabolic profiling illuminate the polycyclic tetramate macrolactams from Streptomyces koyangensis SCSIO 5802.</title>
        <authorList>
            <person name="Ding W."/>
        </authorList>
    </citation>
    <scope>NUCLEOTIDE SEQUENCE [LARGE SCALE GENOMIC DNA]</scope>
    <source>
        <strain evidence="1 2">SCSIO 5802</strain>
    </source>
</reference>
<sequence length="364" mass="38230">MSLVGIEAALGLAGPDAERFPLPGALVAIGPASTVVVAEPGDDPEAGGVWNAEEFRLLGPAPASITARLMGPDPFGVPNAPPEPPVHLFVRLGDDCLGIGAGQVSMCDTSDGELLSCHLRISPPLSRAVLDTVRPPTPPPPLAAPDWVDDVQRDPGGALERFASDWYPATAAPEPSADPPSSLPRALADFHRLAAHRPALLGSQNRLLPVGGLRPDESGARLVFGIEGQGGWTWSIPWNPGSRDADPVVWCEDAGLVPEEEPLSSFLLQFTLEEATLAAPYQALCTNLPTRLLPALESGLRRVPLRPFLAPAGAPTTFLVAAGLVARTGPGWEEGSTEVHLGASHRSALRPFAPLDIAWQRFDG</sequence>
<evidence type="ECO:0000313" key="1">
    <source>
        <dbReference type="EMBL" id="QRF03751.1"/>
    </source>
</evidence>
<organism evidence="1 2">
    <name type="scientific">Streptomyces koyangensis</name>
    <dbReference type="NCBI Taxonomy" id="188770"/>
    <lineage>
        <taxon>Bacteria</taxon>
        <taxon>Bacillati</taxon>
        <taxon>Actinomycetota</taxon>
        <taxon>Actinomycetes</taxon>
        <taxon>Kitasatosporales</taxon>
        <taxon>Streptomycetaceae</taxon>
        <taxon>Streptomyces</taxon>
        <taxon>Streptomyces aurantiacus group</taxon>
    </lineage>
</organism>
<gene>
    <name evidence="1" type="ORF">G9U55_17200</name>
</gene>
<protein>
    <recommendedName>
        <fullName evidence="3">DUF1963 domain-containing protein</fullName>
    </recommendedName>
</protein>
<dbReference type="Proteomes" id="UP000596311">
    <property type="component" value="Chromosome"/>
</dbReference>
<name>A0ABX7EJ07_9ACTN</name>
<proteinExistence type="predicted"/>
<dbReference type="RefSeq" id="WP_203215188.1">
    <property type="nucleotide sequence ID" value="NZ_CP049945.1"/>
</dbReference>